<proteinExistence type="predicted"/>
<comment type="caution">
    <text evidence="1">The sequence shown here is derived from an EMBL/GenBank/DDBJ whole genome shotgun (WGS) entry which is preliminary data.</text>
</comment>
<name>A0A7W6K280_9HYPH</name>
<dbReference type="AlphaFoldDB" id="A0A7W6K280"/>
<sequence>MTQDFLEILAAHEVTARSKQQAARFMFGERTASHEAASMFNDEVRSSFEAFASVQRNISDHCHMDHALVEKSEEISERFLRLLSAIQEYIVSISADAERA</sequence>
<protein>
    <submittedName>
        <fullName evidence="1">Uncharacterized protein</fullName>
    </submittedName>
</protein>
<evidence type="ECO:0000313" key="1">
    <source>
        <dbReference type="EMBL" id="MBB4103799.1"/>
    </source>
</evidence>
<dbReference type="Proteomes" id="UP000584824">
    <property type="component" value="Unassembled WGS sequence"/>
</dbReference>
<reference evidence="1 2" key="1">
    <citation type="submission" date="2020-08" db="EMBL/GenBank/DDBJ databases">
        <title>Genomic Encyclopedia of Type Strains, Phase IV (KMG-IV): sequencing the most valuable type-strain genomes for metagenomic binning, comparative biology and taxonomic classification.</title>
        <authorList>
            <person name="Goeker M."/>
        </authorList>
    </citation>
    <scope>NUCLEOTIDE SEQUENCE [LARGE SCALE GENOMIC DNA]</scope>
    <source>
        <strain evidence="1 2">DSM 26385</strain>
    </source>
</reference>
<gene>
    <name evidence="1" type="ORF">GGQ66_002367</name>
</gene>
<evidence type="ECO:0000313" key="2">
    <source>
        <dbReference type="Proteomes" id="UP000584824"/>
    </source>
</evidence>
<accession>A0A7W6K280</accession>
<organism evidence="1 2">
    <name type="scientific">Allorhizobium borbori</name>
    <dbReference type="NCBI Taxonomy" id="485907"/>
    <lineage>
        <taxon>Bacteria</taxon>
        <taxon>Pseudomonadati</taxon>
        <taxon>Pseudomonadota</taxon>
        <taxon>Alphaproteobacteria</taxon>
        <taxon>Hyphomicrobiales</taxon>
        <taxon>Rhizobiaceae</taxon>
        <taxon>Rhizobium/Agrobacterium group</taxon>
        <taxon>Allorhizobium</taxon>
    </lineage>
</organism>
<keyword evidence="2" id="KW-1185">Reference proteome</keyword>
<dbReference type="EMBL" id="JACIDU010000008">
    <property type="protein sequence ID" value="MBB4103799.1"/>
    <property type="molecule type" value="Genomic_DNA"/>
</dbReference>
<dbReference type="RefSeq" id="WP_183792660.1">
    <property type="nucleotide sequence ID" value="NZ_JACIDU010000008.1"/>
</dbReference>